<dbReference type="SUPFAM" id="SSF54236">
    <property type="entry name" value="Ubiquitin-like"/>
    <property type="match status" value="2"/>
</dbReference>
<protein>
    <submittedName>
        <fullName evidence="3">Tether containing UBX domain for GLUT4</fullName>
    </submittedName>
</protein>
<dbReference type="GO" id="GO:0042593">
    <property type="term" value="P:glucose homeostasis"/>
    <property type="evidence" value="ECO:0007669"/>
    <property type="project" value="TreeGrafter"/>
</dbReference>
<feature type="domain" description="UBX" evidence="2">
    <location>
        <begin position="370"/>
        <end position="445"/>
    </location>
</feature>
<dbReference type="InterPro" id="IPR059238">
    <property type="entry name" value="UBX1_UBXN9"/>
</dbReference>
<feature type="compositionally biased region" description="Low complexity" evidence="1">
    <location>
        <begin position="245"/>
        <end position="254"/>
    </location>
</feature>
<dbReference type="GO" id="GO:0005737">
    <property type="term" value="C:cytoplasm"/>
    <property type="evidence" value="ECO:0007669"/>
    <property type="project" value="TreeGrafter"/>
</dbReference>
<dbReference type="GO" id="GO:0012506">
    <property type="term" value="C:vesicle membrane"/>
    <property type="evidence" value="ECO:0007669"/>
    <property type="project" value="TreeGrafter"/>
</dbReference>
<dbReference type="Gene3D" id="3.10.20.90">
    <property type="entry name" value="Phosphatidylinositol 3-kinase Catalytic Subunit, Chain A, domain 1"/>
    <property type="match status" value="3"/>
</dbReference>
<dbReference type="InterPro" id="IPR029071">
    <property type="entry name" value="Ubiquitin-like_domsf"/>
</dbReference>
<accession>A0A131YSQ0</accession>
<proteinExistence type="predicted"/>
<feature type="compositionally biased region" description="Pro residues" evidence="1">
    <location>
        <begin position="522"/>
        <end position="531"/>
    </location>
</feature>
<dbReference type="AlphaFoldDB" id="A0A131YSQ0"/>
<dbReference type="GO" id="GO:0006886">
    <property type="term" value="P:intracellular protein transport"/>
    <property type="evidence" value="ECO:0007669"/>
    <property type="project" value="TreeGrafter"/>
</dbReference>
<dbReference type="CDD" id="cd16118">
    <property type="entry name" value="UBX2_UBXN9"/>
    <property type="match status" value="1"/>
</dbReference>
<dbReference type="InterPro" id="IPR021569">
    <property type="entry name" value="TUG-UBL1"/>
</dbReference>
<feature type="region of interest" description="Disordered" evidence="1">
    <location>
        <begin position="217"/>
        <end position="293"/>
    </location>
</feature>
<dbReference type="Pfam" id="PF11470">
    <property type="entry name" value="TUG-UBL1"/>
    <property type="match status" value="1"/>
</dbReference>
<dbReference type="SMART" id="SM00166">
    <property type="entry name" value="UBX"/>
    <property type="match status" value="1"/>
</dbReference>
<dbReference type="EMBL" id="GEDV01006995">
    <property type="protein sequence ID" value="JAP81562.1"/>
    <property type="molecule type" value="Transcribed_RNA"/>
</dbReference>
<dbReference type="InterPro" id="IPR001012">
    <property type="entry name" value="UBX_dom"/>
</dbReference>
<dbReference type="PANTHER" id="PTHR46467:SF1">
    <property type="entry name" value="TETHER CONTAINING UBX DOMAIN FOR GLUT4"/>
    <property type="match status" value="1"/>
</dbReference>
<evidence type="ECO:0000256" key="1">
    <source>
        <dbReference type="SAM" id="MobiDB-lite"/>
    </source>
</evidence>
<sequence length="551" mass="60879">MTVGGAAGAMAASLSLVVLYPNGHRQVFHVNSNTSIFQILEDACKKQRLNPSEYDLYHHERPLSHSLPVSFTNLPNNAELELRAAANGQRRTTAAAAASVDICLQLENGERLMAQFPASASLFDVVSHWPDKIEVQDAAQKMDLVCVYMRKEIVGTEQLRATTLQNLGLTSGRAAIRLLHRAKGCVVQQAHVSRHFAVPFKKEEDPPAARDVSPNWVQAAPMSPNRPTSPKQPRAATPVKDMATSPSRPRSASPQDVDMKSPASGRSPARGNDSADPKVRFSPPPATKKAETLTVREEDIKYIGERKAVLFNLEHCPPLATDEFGDSFYEVTIEDAKYLLADYKRQRDALENRPLETQQLREQRQERLAKNYPVVLIRIYFPDRYVLQGTFLAEERVADVVQFVRGFLRDNTMEFNLYTSPPKQILDQRQTLIEANLVPASVVHFGGAMKPGVPLLRDDILGMVSTPGGATAAATRLRSDLKVDVRSQTTATVPRPRSPDNRSSSPKTPPMSPTRPSARSPPKSPPKPPPKAQKSAAKSGNRPKWFIMGKK</sequence>
<name>A0A131YSQ0_RHIAP</name>
<dbReference type="CDD" id="cd16105">
    <property type="entry name" value="Ubl_ASPSCR1_like"/>
    <property type="match status" value="1"/>
</dbReference>
<dbReference type="PANTHER" id="PTHR46467">
    <property type="entry name" value="TETHER CONTAINING UBX DOMAIN FOR GLUT4"/>
    <property type="match status" value="1"/>
</dbReference>
<organism evidence="3">
    <name type="scientific">Rhipicephalus appendiculatus</name>
    <name type="common">Brown ear tick</name>
    <dbReference type="NCBI Taxonomy" id="34631"/>
    <lineage>
        <taxon>Eukaryota</taxon>
        <taxon>Metazoa</taxon>
        <taxon>Ecdysozoa</taxon>
        <taxon>Arthropoda</taxon>
        <taxon>Chelicerata</taxon>
        <taxon>Arachnida</taxon>
        <taxon>Acari</taxon>
        <taxon>Parasitiformes</taxon>
        <taxon>Ixodida</taxon>
        <taxon>Ixodoidea</taxon>
        <taxon>Ixodidae</taxon>
        <taxon>Rhipicephalinae</taxon>
        <taxon>Rhipicephalus</taxon>
        <taxon>Rhipicephalus</taxon>
    </lineage>
</organism>
<feature type="region of interest" description="Disordered" evidence="1">
    <location>
        <begin position="481"/>
        <end position="551"/>
    </location>
</feature>
<reference evidence="3" key="1">
    <citation type="journal article" date="2016" name="Ticks Tick Borne Dis.">
        <title>De novo assembly and annotation of the salivary gland transcriptome of Rhipicephalus appendiculatus male and female ticks during blood feeding.</title>
        <authorList>
            <person name="de Castro M.H."/>
            <person name="de Klerk D."/>
            <person name="Pienaar R."/>
            <person name="Latif A.A."/>
            <person name="Rees D.J."/>
            <person name="Mans B.J."/>
        </authorList>
    </citation>
    <scope>NUCLEOTIDE SEQUENCE</scope>
    <source>
        <tissue evidence="3">Salivary glands</tissue>
    </source>
</reference>
<dbReference type="GO" id="GO:0005634">
    <property type="term" value="C:nucleus"/>
    <property type="evidence" value="ECO:0007669"/>
    <property type="project" value="TreeGrafter"/>
</dbReference>
<evidence type="ECO:0000259" key="2">
    <source>
        <dbReference type="PROSITE" id="PS50033"/>
    </source>
</evidence>
<dbReference type="PROSITE" id="PS50033">
    <property type="entry name" value="UBX"/>
    <property type="match status" value="1"/>
</dbReference>
<evidence type="ECO:0000313" key="3">
    <source>
        <dbReference type="EMBL" id="JAP81562.1"/>
    </source>
</evidence>
<dbReference type="CDD" id="cd17075">
    <property type="entry name" value="UBX1_UBXN9"/>
    <property type="match status" value="1"/>
</dbReference>
<dbReference type="Pfam" id="PF00789">
    <property type="entry name" value="UBX"/>
    <property type="match status" value="1"/>
</dbReference>